<protein>
    <recommendedName>
        <fullName evidence="6">DUF4175 domain-containing protein</fullName>
    </recommendedName>
</protein>
<feature type="transmembrane region" description="Helical" evidence="3">
    <location>
        <begin position="31"/>
        <end position="50"/>
    </location>
</feature>
<accession>A0A328C5V9</accession>
<keyword evidence="3" id="KW-0472">Membrane</keyword>
<sequence length="700" mass="77459">MVSMSKSPSNQIQTLVAMIDRLERRVRLQRSVYAAFVGACVALMLSAVGVAALRTDWLASQWWWTLPLLATLLILSAALWGWRRPLHRIELARRLDAHHQLHDRLSTALSLMEAPPQTPAARAFASAQLDDALAHLDRVDLQQATPWTRPPDTTLLAVCALVVIGVGLVPLPDHVKPLPPPFEVRYEAFVDDATLALERDRLARLRETLGEDPDPQAEAMLDAMEALLDKAAAQEISQRDFLEELAAIEERFSAADEVIAKELNTLTQALADMAQEVAADHTEALAKEPELKEALDALSRQDMAEASEALEKLAESIQQEGISEERAERLAELFEAFSDRLDAEDERLQELVEKHRDALEKLAEQFGDESQLNDEQRALLNEAEEMLSNAENARQDYDTSEAKNQLERLSRDLDEVANEYLADAKGSEDGKEGIAGQAEERDGERPDYRNEVGRKLDDASEQLSEADKERQRQERRESIRQQMQEMRESMARGSAEQSETQERRGDQVEDFMERARGEAEARDDAALDEQRAREQQNEGSEPGEGDKPQLGEGTPEDASGQEGQAGQEAPAGGAPPEGEGGEGEPNTEGDASGGEYNPGQSDAPGSDGPDEQAPGGQDSPGPGEGETIQSQTRGQENSSGKSRSEVIRGASEEGFASTEYQEVYADYESIAEEVMEREDVPEGYRHFIKRYFQLIRPQQP</sequence>
<feature type="compositionally biased region" description="Polar residues" evidence="2">
    <location>
        <begin position="627"/>
        <end position="641"/>
    </location>
</feature>
<evidence type="ECO:0000256" key="3">
    <source>
        <dbReference type="SAM" id="Phobius"/>
    </source>
</evidence>
<gene>
    <name evidence="4" type="ORF">DL240_12075</name>
</gene>
<feature type="compositionally biased region" description="Basic and acidic residues" evidence="2">
    <location>
        <begin position="465"/>
        <end position="490"/>
    </location>
</feature>
<keyword evidence="5" id="KW-1185">Reference proteome</keyword>
<evidence type="ECO:0000313" key="5">
    <source>
        <dbReference type="Proteomes" id="UP000249169"/>
    </source>
</evidence>
<reference evidence="4 5" key="1">
    <citation type="submission" date="2018-05" db="EMBL/GenBank/DDBJ databases">
        <title>Lujinxingia marina gen. nov. sp. nov., a new facultative anaerobic member of the class Deltaproteobacteria, and proposal of Lujinxingaceae fam. nov.</title>
        <authorList>
            <person name="Li C.-M."/>
        </authorList>
    </citation>
    <scope>NUCLEOTIDE SEQUENCE [LARGE SCALE GENOMIC DNA]</scope>
    <source>
        <strain evidence="4 5">B210</strain>
    </source>
</reference>
<feature type="transmembrane region" description="Helical" evidence="3">
    <location>
        <begin position="62"/>
        <end position="82"/>
    </location>
</feature>
<feature type="compositionally biased region" description="Basic and acidic residues" evidence="2">
    <location>
        <begin position="500"/>
        <end position="536"/>
    </location>
</feature>
<comment type="caution">
    <text evidence="4">The sequence shown here is derived from an EMBL/GenBank/DDBJ whole genome shotgun (WGS) entry which is preliminary data.</text>
</comment>
<feature type="compositionally biased region" description="Low complexity" evidence="2">
    <location>
        <begin position="560"/>
        <end position="577"/>
    </location>
</feature>
<name>A0A328C5V9_9DELT</name>
<evidence type="ECO:0000256" key="2">
    <source>
        <dbReference type="SAM" id="MobiDB-lite"/>
    </source>
</evidence>
<feature type="compositionally biased region" description="Basic and acidic residues" evidence="2">
    <location>
        <begin position="425"/>
        <end position="458"/>
    </location>
</feature>
<feature type="coiled-coil region" evidence="1">
    <location>
        <begin position="300"/>
        <end position="419"/>
    </location>
</feature>
<dbReference type="Proteomes" id="UP000249169">
    <property type="component" value="Unassembled WGS sequence"/>
</dbReference>
<keyword evidence="3" id="KW-1133">Transmembrane helix</keyword>
<organism evidence="4 5">
    <name type="scientific">Lujinxingia litoralis</name>
    <dbReference type="NCBI Taxonomy" id="2211119"/>
    <lineage>
        <taxon>Bacteria</taxon>
        <taxon>Deltaproteobacteria</taxon>
        <taxon>Bradymonadales</taxon>
        <taxon>Lujinxingiaceae</taxon>
        <taxon>Lujinxingia</taxon>
    </lineage>
</organism>
<evidence type="ECO:0000313" key="4">
    <source>
        <dbReference type="EMBL" id="RAL21587.1"/>
    </source>
</evidence>
<evidence type="ECO:0000256" key="1">
    <source>
        <dbReference type="SAM" id="Coils"/>
    </source>
</evidence>
<dbReference type="EMBL" id="QHKO01000005">
    <property type="protein sequence ID" value="RAL21587.1"/>
    <property type="molecule type" value="Genomic_DNA"/>
</dbReference>
<proteinExistence type="predicted"/>
<evidence type="ECO:0008006" key="6">
    <source>
        <dbReference type="Google" id="ProtNLM"/>
    </source>
</evidence>
<keyword evidence="3" id="KW-0812">Transmembrane</keyword>
<feature type="region of interest" description="Disordered" evidence="2">
    <location>
        <begin position="421"/>
        <end position="658"/>
    </location>
</feature>
<dbReference type="AlphaFoldDB" id="A0A328C5V9"/>
<keyword evidence="1" id="KW-0175">Coiled coil</keyword>
<feature type="transmembrane region" description="Helical" evidence="3">
    <location>
        <begin position="153"/>
        <end position="171"/>
    </location>
</feature>